<feature type="region of interest" description="Disordered" evidence="2">
    <location>
        <begin position="97"/>
        <end position="116"/>
    </location>
</feature>
<keyword evidence="4" id="KW-1185">Reference proteome</keyword>
<name>A0ABV2SP54_9GAMM</name>
<comment type="caution">
    <text evidence="3">The sequence shown here is derived from an EMBL/GenBank/DDBJ whole genome shotgun (WGS) entry which is preliminary data.</text>
</comment>
<evidence type="ECO:0000313" key="3">
    <source>
        <dbReference type="EMBL" id="MET4759552.1"/>
    </source>
</evidence>
<evidence type="ECO:0000313" key="4">
    <source>
        <dbReference type="Proteomes" id="UP001549366"/>
    </source>
</evidence>
<evidence type="ECO:0008006" key="5">
    <source>
        <dbReference type="Google" id="ProtNLM"/>
    </source>
</evidence>
<organism evidence="3 4">
    <name type="scientific">Endozoicomonas lisbonensis</name>
    <dbReference type="NCBI Taxonomy" id="3120522"/>
    <lineage>
        <taxon>Bacteria</taxon>
        <taxon>Pseudomonadati</taxon>
        <taxon>Pseudomonadota</taxon>
        <taxon>Gammaproteobacteria</taxon>
        <taxon>Oceanospirillales</taxon>
        <taxon>Endozoicomonadaceae</taxon>
        <taxon>Endozoicomonas</taxon>
    </lineage>
</organism>
<evidence type="ECO:0000256" key="1">
    <source>
        <dbReference type="SAM" id="Coils"/>
    </source>
</evidence>
<sequence>MAQILKPSQRQPVKCAKCNTSGTIRGSLGDVVCPDCLMVGYTNPDGTALDDNDAVRLLKKAEIYYKAKADKAEKKLQTQEKQFKELKDKMDRIRSLAAHDPGVYKSDGQGRVYHGD</sequence>
<dbReference type="RefSeq" id="WP_354011473.1">
    <property type="nucleotide sequence ID" value="NZ_JBEWTA010000002.1"/>
</dbReference>
<protein>
    <recommendedName>
        <fullName evidence="5">Transcription factor zinc-finger domain-containing protein</fullName>
    </recommendedName>
</protein>
<dbReference type="EMBL" id="JBEWTB010000003">
    <property type="protein sequence ID" value="MET4759552.1"/>
    <property type="molecule type" value="Genomic_DNA"/>
</dbReference>
<dbReference type="Proteomes" id="UP001549366">
    <property type="component" value="Unassembled WGS sequence"/>
</dbReference>
<reference evidence="3 4" key="1">
    <citation type="submission" date="2024-06" db="EMBL/GenBank/DDBJ databases">
        <title>Genomic Encyclopedia of Type Strains, Phase V (KMG-V): Genome sequencing to study the core and pangenomes of soil and plant-associated prokaryotes.</title>
        <authorList>
            <person name="Whitman W."/>
        </authorList>
    </citation>
    <scope>NUCLEOTIDE SEQUENCE [LARGE SCALE GENOMIC DNA]</scope>
    <source>
        <strain evidence="3 4">NE40</strain>
    </source>
</reference>
<accession>A0ABV2SP54</accession>
<keyword evidence="1" id="KW-0175">Coiled coil</keyword>
<gene>
    <name evidence="3" type="ORF">V5J35_004871</name>
</gene>
<feature type="coiled-coil region" evidence="1">
    <location>
        <begin position="69"/>
        <end position="96"/>
    </location>
</feature>
<proteinExistence type="predicted"/>
<evidence type="ECO:0000256" key="2">
    <source>
        <dbReference type="SAM" id="MobiDB-lite"/>
    </source>
</evidence>